<dbReference type="GO" id="GO:0005524">
    <property type="term" value="F:ATP binding"/>
    <property type="evidence" value="ECO:0007669"/>
    <property type="project" value="InterPro"/>
</dbReference>
<dbReference type="SUPFAM" id="SSF56112">
    <property type="entry name" value="Protein kinase-like (PK-like)"/>
    <property type="match status" value="1"/>
</dbReference>
<organism evidence="2 3">
    <name type="scientific">Handelsmanbacteria sp. (strain RIFCSPLOWO2_12_FULL_64_10)</name>
    <dbReference type="NCBI Taxonomy" id="1817868"/>
    <lineage>
        <taxon>Bacteria</taxon>
        <taxon>Candidatus Handelsmaniibacteriota</taxon>
    </lineage>
</organism>
<proteinExistence type="predicted"/>
<reference evidence="2 3" key="1">
    <citation type="journal article" date="2016" name="Nat. Commun.">
        <title>Thousands of microbial genomes shed light on interconnected biogeochemical processes in an aquifer system.</title>
        <authorList>
            <person name="Anantharaman K."/>
            <person name="Brown C.T."/>
            <person name="Hug L.A."/>
            <person name="Sharon I."/>
            <person name="Castelle C.J."/>
            <person name="Probst A.J."/>
            <person name="Thomas B.C."/>
            <person name="Singh A."/>
            <person name="Wilkins M.J."/>
            <person name="Karaoz U."/>
            <person name="Brodie E.L."/>
            <person name="Williams K.H."/>
            <person name="Hubbard S.S."/>
            <person name="Banfield J.F."/>
        </authorList>
    </citation>
    <scope>NUCLEOTIDE SEQUENCE [LARGE SCALE GENOMIC DNA]</scope>
    <source>
        <strain evidence="3">RIFCSPLOWO2_12_FULL_64_10</strain>
    </source>
</reference>
<evidence type="ECO:0000313" key="3">
    <source>
        <dbReference type="Proteomes" id="UP000178606"/>
    </source>
</evidence>
<dbReference type="InterPro" id="IPR011009">
    <property type="entry name" value="Kinase-like_dom_sf"/>
</dbReference>
<evidence type="ECO:0000259" key="1">
    <source>
        <dbReference type="PROSITE" id="PS50011"/>
    </source>
</evidence>
<dbReference type="AlphaFoldDB" id="A0A1F6D514"/>
<feature type="domain" description="Protein kinase" evidence="1">
    <location>
        <begin position="21"/>
        <end position="294"/>
    </location>
</feature>
<dbReference type="InterPro" id="IPR000719">
    <property type="entry name" value="Prot_kinase_dom"/>
</dbReference>
<sequence>MDNIIHKPETMSHPLLDTRRIEETPGAYVKAAGEVFAVFGEPIQDSGNISYGVRIGDERFFIKTAGRPDDLRPFLPYPDRVALLRNAARLSDTCDPPALPRLYNVIESPHGPLLVYEWVDGGLLHVRRENRDDPRSPHQRFRSLPPDEILQALDAIFEVHHQLAKLGWIAVDFYDGSLIYDFERREVHLVDLDNYHEGPFTNEMGRMFGSTRFMAPEEFQLGASIDERTNVFTMGRTVAVFLSDSTLEREPFRGTDALYEVMRRACWENRKWRFESMAAFHAAWIEARRAQPRG</sequence>
<gene>
    <name evidence="2" type="ORF">A3F84_28350</name>
</gene>
<accession>A0A1F6D514</accession>
<evidence type="ECO:0000313" key="2">
    <source>
        <dbReference type="EMBL" id="OGG56421.1"/>
    </source>
</evidence>
<dbReference type="Gene3D" id="1.10.510.10">
    <property type="entry name" value="Transferase(Phosphotransferase) domain 1"/>
    <property type="match status" value="1"/>
</dbReference>
<comment type="caution">
    <text evidence="2">The sequence shown here is derived from an EMBL/GenBank/DDBJ whole genome shotgun (WGS) entry which is preliminary data.</text>
</comment>
<name>A0A1F6D514_HANXR</name>
<protein>
    <recommendedName>
        <fullName evidence="1">Protein kinase domain-containing protein</fullName>
    </recommendedName>
</protein>
<dbReference type="EMBL" id="MFKF01000032">
    <property type="protein sequence ID" value="OGG56421.1"/>
    <property type="molecule type" value="Genomic_DNA"/>
</dbReference>
<dbReference type="Proteomes" id="UP000178606">
    <property type="component" value="Unassembled WGS sequence"/>
</dbReference>
<dbReference type="PROSITE" id="PS50011">
    <property type="entry name" value="PROTEIN_KINASE_DOM"/>
    <property type="match status" value="1"/>
</dbReference>
<dbReference type="GO" id="GO:0004672">
    <property type="term" value="F:protein kinase activity"/>
    <property type="evidence" value="ECO:0007669"/>
    <property type="project" value="InterPro"/>
</dbReference>